<evidence type="ECO:0000259" key="7">
    <source>
        <dbReference type="Pfam" id="PF01494"/>
    </source>
</evidence>
<evidence type="ECO:0000256" key="3">
    <source>
        <dbReference type="ARBA" id="ARBA00022827"/>
    </source>
</evidence>
<protein>
    <recommendedName>
        <fullName evidence="7">FAD-binding domain-containing protein</fullName>
    </recommendedName>
</protein>
<evidence type="ECO:0000256" key="6">
    <source>
        <dbReference type="SAM" id="SignalP"/>
    </source>
</evidence>
<proteinExistence type="inferred from homology"/>
<dbReference type="FunFam" id="3.50.50.60:FF:000156">
    <property type="entry name" value="Salicylate hydroxylase, putative"/>
    <property type="match status" value="1"/>
</dbReference>
<dbReference type="InterPro" id="IPR002938">
    <property type="entry name" value="FAD-bd"/>
</dbReference>
<evidence type="ECO:0000256" key="4">
    <source>
        <dbReference type="ARBA" id="ARBA00023002"/>
    </source>
</evidence>
<comment type="caution">
    <text evidence="8">The sequence shown here is derived from an EMBL/GenBank/DDBJ whole genome shotgun (WGS) entry which is preliminary data.</text>
</comment>
<feature type="domain" description="FAD-binding" evidence="7">
    <location>
        <begin position="6"/>
        <end position="337"/>
    </location>
</feature>
<keyword evidence="5" id="KW-0503">Monooxygenase</keyword>
<dbReference type="SUPFAM" id="SSF51905">
    <property type="entry name" value="FAD/NAD(P)-binding domain"/>
    <property type="match status" value="1"/>
</dbReference>
<evidence type="ECO:0000256" key="1">
    <source>
        <dbReference type="ARBA" id="ARBA00007992"/>
    </source>
</evidence>
<evidence type="ECO:0000256" key="5">
    <source>
        <dbReference type="ARBA" id="ARBA00023033"/>
    </source>
</evidence>
<feature type="signal peptide" evidence="6">
    <location>
        <begin position="1"/>
        <end position="22"/>
    </location>
</feature>
<feature type="chain" id="PRO_5040218671" description="FAD-binding domain-containing protein" evidence="6">
    <location>
        <begin position="23"/>
        <end position="409"/>
    </location>
</feature>
<keyword evidence="3" id="KW-0274">FAD</keyword>
<keyword evidence="2" id="KW-0285">Flavoprotein</keyword>
<reference evidence="8 9" key="1">
    <citation type="journal article" date="2021" name="Nat. Commun.">
        <title>Genetic determinants of endophytism in the Arabidopsis root mycobiome.</title>
        <authorList>
            <person name="Mesny F."/>
            <person name="Miyauchi S."/>
            <person name="Thiergart T."/>
            <person name="Pickel B."/>
            <person name="Atanasova L."/>
            <person name="Karlsson M."/>
            <person name="Huettel B."/>
            <person name="Barry K.W."/>
            <person name="Haridas S."/>
            <person name="Chen C."/>
            <person name="Bauer D."/>
            <person name="Andreopoulos W."/>
            <person name="Pangilinan J."/>
            <person name="LaButti K."/>
            <person name="Riley R."/>
            <person name="Lipzen A."/>
            <person name="Clum A."/>
            <person name="Drula E."/>
            <person name="Henrissat B."/>
            <person name="Kohler A."/>
            <person name="Grigoriev I.V."/>
            <person name="Martin F.M."/>
            <person name="Hacquard S."/>
        </authorList>
    </citation>
    <scope>NUCLEOTIDE SEQUENCE [LARGE SCALE GENOMIC DNA]</scope>
    <source>
        <strain evidence="8 9">MPI-CAGE-CH-0241</strain>
    </source>
</reference>
<dbReference type="InterPro" id="IPR036188">
    <property type="entry name" value="FAD/NAD-bd_sf"/>
</dbReference>
<dbReference type="OrthoDB" id="16820at2759"/>
<evidence type="ECO:0000256" key="2">
    <source>
        <dbReference type="ARBA" id="ARBA00022630"/>
    </source>
</evidence>
<sequence>MAPSSPVAIIGAGLSGLALALALHKQNIHSILYETQAAPLDIGGAIMLSPNALRILDNLDIYKPLEPRSFKFEDSYFRSADDKVADVFEFGSVDKYGYPGLRVYRYELINILLDLVKQAGIQVEYGKKFDHVVSETEDGVTWQFADGSTASAGVLVGADGIHSRVRQYLYPGMTAKFTNMVGVTAAVPTAQLKVQPEDGYKFPVTLMNPKHGAFVIAPQLKDGSEVLIGKQYRFAGPEPDREEWKKLNADKTWAVDFLRQGHEDFRPIVGNATTSISTDKINIWPFYLLPKLDTWASDKQARVLILGDAAHAMPPTAGQGVNQAFEDVYILAGVLGKLRGTSQLDDAAKVKTSLKNWQNIRQGRIDKVLEVNEQINERRVPSGNKVELKPFELGWLYAADFDSMVEECV</sequence>
<dbReference type="PANTHER" id="PTHR13789:SF316">
    <property type="entry name" value="FAD-BINDING DOMAIN-CONTAINING PROTEIN"/>
    <property type="match status" value="1"/>
</dbReference>
<evidence type="ECO:0000313" key="8">
    <source>
        <dbReference type="EMBL" id="KAH6888476.1"/>
    </source>
</evidence>
<dbReference type="GO" id="GO:0071949">
    <property type="term" value="F:FAD binding"/>
    <property type="evidence" value="ECO:0007669"/>
    <property type="project" value="InterPro"/>
</dbReference>
<name>A0A9P8W693_9HYPO</name>
<dbReference type="AlphaFoldDB" id="A0A9P8W693"/>
<organism evidence="8 9">
    <name type="scientific">Thelonectria olida</name>
    <dbReference type="NCBI Taxonomy" id="1576542"/>
    <lineage>
        <taxon>Eukaryota</taxon>
        <taxon>Fungi</taxon>
        <taxon>Dikarya</taxon>
        <taxon>Ascomycota</taxon>
        <taxon>Pezizomycotina</taxon>
        <taxon>Sordariomycetes</taxon>
        <taxon>Hypocreomycetidae</taxon>
        <taxon>Hypocreales</taxon>
        <taxon>Nectriaceae</taxon>
        <taxon>Thelonectria</taxon>
    </lineage>
</organism>
<dbReference type="InterPro" id="IPR050493">
    <property type="entry name" value="FAD-dep_Monooxygenase_BioMet"/>
</dbReference>
<dbReference type="Gene3D" id="3.50.50.60">
    <property type="entry name" value="FAD/NAD(P)-binding domain"/>
    <property type="match status" value="1"/>
</dbReference>
<gene>
    <name evidence="8" type="ORF">B0T10DRAFT_548936</name>
</gene>
<accession>A0A9P8W693</accession>
<dbReference type="GO" id="GO:0004497">
    <property type="term" value="F:monooxygenase activity"/>
    <property type="evidence" value="ECO:0007669"/>
    <property type="project" value="UniProtKB-KW"/>
</dbReference>
<dbReference type="PRINTS" id="PR00420">
    <property type="entry name" value="RNGMNOXGNASE"/>
</dbReference>
<evidence type="ECO:0000313" key="9">
    <source>
        <dbReference type="Proteomes" id="UP000777438"/>
    </source>
</evidence>
<comment type="similarity">
    <text evidence="1">Belongs to the paxM FAD-dependent monooxygenase family.</text>
</comment>
<keyword evidence="6" id="KW-0732">Signal</keyword>
<dbReference type="EMBL" id="JAGPYM010000012">
    <property type="protein sequence ID" value="KAH6888476.1"/>
    <property type="molecule type" value="Genomic_DNA"/>
</dbReference>
<keyword evidence="4" id="KW-0560">Oxidoreductase</keyword>
<dbReference type="Proteomes" id="UP000777438">
    <property type="component" value="Unassembled WGS sequence"/>
</dbReference>
<dbReference type="PANTHER" id="PTHR13789">
    <property type="entry name" value="MONOOXYGENASE"/>
    <property type="match status" value="1"/>
</dbReference>
<keyword evidence="9" id="KW-1185">Reference proteome</keyword>
<dbReference type="Pfam" id="PF01494">
    <property type="entry name" value="FAD_binding_3"/>
    <property type="match status" value="1"/>
</dbReference>